<name>A0A110B5L9_HALHR</name>
<dbReference type="EMBL" id="AP017372">
    <property type="protein sequence ID" value="BAU58043.1"/>
    <property type="molecule type" value="Genomic_DNA"/>
</dbReference>
<feature type="region of interest" description="Disordered" evidence="2">
    <location>
        <begin position="1156"/>
        <end position="1176"/>
    </location>
</feature>
<feature type="coiled-coil region" evidence="1">
    <location>
        <begin position="1024"/>
        <end position="1051"/>
    </location>
</feature>
<accession>A0A110B5L9</accession>
<evidence type="ECO:0000256" key="2">
    <source>
        <dbReference type="SAM" id="MobiDB-lite"/>
    </source>
</evidence>
<proteinExistence type="predicted"/>
<evidence type="ECO:0000313" key="3">
    <source>
        <dbReference type="EMBL" id="BAU58043.1"/>
    </source>
</evidence>
<gene>
    <name evidence="3" type="ORF">HH1059_13340</name>
</gene>
<evidence type="ECO:0000256" key="1">
    <source>
        <dbReference type="SAM" id="Coils"/>
    </source>
</evidence>
<keyword evidence="4" id="KW-1185">Reference proteome</keyword>
<dbReference type="Proteomes" id="UP000218890">
    <property type="component" value="Chromosome"/>
</dbReference>
<reference evidence="3" key="1">
    <citation type="submission" date="2016-02" db="EMBL/GenBank/DDBJ databases">
        <title>Halorhodospira halochloris DSM-1059 complete genome, version 2.</title>
        <authorList>
            <person name="Tsukatani Y."/>
        </authorList>
    </citation>
    <scope>NUCLEOTIDE SEQUENCE</scope>
    <source>
        <strain evidence="3">DSM 1059</strain>
    </source>
</reference>
<organism evidence="3 4">
    <name type="scientific">Halorhodospira halochloris</name>
    <name type="common">Ectothiorhodospira halochloris</name>
    <dbReference type="NCBI Taxonomy" id="1052"/>
    <lineage>
        <taxon>Bacteria</taxon>
        <taxon>Pseudomonadati</taxon>
        <taxon>Pseudomonadota</taxon>
        <taxon>Gammaproteobacteria</taxon>
        <taxon>Chromatiales</taxon>
        <taxon>Ectothiorhodospiraceae</taxon>
        <taxon>Halorhodospira</taxon>
    </lineage>
</organism>
<sequence>MRVGELVSFNDEDFFEGAVQLSWVYKNPAKAREAASAFVFHGPRYHGADDAAQEGLEEQHRLKDSASVVNDLVESILAGRRGEERNPFWLAVAGYGSGKSHLASAIATLLEDPRASSAQQVVANVARADEQIGSALSTGVEQLNKPALVICLDGMAGFHLGDALTQAVYTRLDQHGVDAGAIRDLSPRFQIAEQFVERNYAIRQEAFAQRLPGMDATAICERLRRNDEQTYAEVDALYTEANGSPIPVTGQESVQDLLQALCDIYCDSDGPFSSVVILFDELGRYLEYAAEKPHLAGDAALQQLFQGVQDNPDKLRFVGFIQYELKAYLRRFSSNNMQQLLRYITRFDSAEKIYLSTNLETIFAHIIGKNEDALSDVWQRSRADELSKASWQRLDSTLPNISRYPVWHQEERFNQVIARGCWPLHPLATWFLTRQSDVVQSRSAMTFIKETLEEISSEQALQDGRLRQVSAAELLLNRLLPEVLAAEQHTGSNVAENLQLLLEKLRGHLNIEEKLTLAGVAILEKIRLGKQSLETVDQLLCEATALPRTQLKSALQRLSSELGALEWNEDLGQYELISDATTRGQFQQWLRQRLSDASCDAIANLFQARGLAECGLGDIETDFAAKNDINTPDWRFQATPATAGSLSTSLDNAFKAWQSAESPRDAKGQVIYLYIHPDDDLPAIDQQINDLFDAHLNKANCAAAPIWVIGIFDSSGNIAEHLWRIHVFDERLSSEERERFRRFIPEERERSTQSLTERVKETIKERRYWIAGMADVPQSRLKAVGEAIFKHVYPEVLPFPFDGFASSSGGGAADAMQLTRNLITRQVDGAWLQAQPKRLQNRVKALLVNNWQALKSSGELSEPQEPQIKKVFEELKQAHSDDPQRSLWQSYQLLIGPPYGMNASSAAVLLGLLIAGSHPPRRIEQNGKPVTAGDWVNAASPKQQSKHFLQQEILKQSSLRFLAEDAESRWRSLLSNWENEQNLQKLVEYQKHAAQMQQEEPIPEAMEGLYGYLRDRSQAALEKLNTRQRELDEWEEGLERATRQNNVAEMLRIGSKLLRSKRNMEDSPEWDNHPFISTCENLLAYARSIIGEHIGDWIFKQSCHNAAEVSNFRHKMEKAVKSLKELGFQHEAETLEKQVQHITYRIEQRQAFQLTLDESDDYPRQPDPNPSTPVKELRDQIRRGDDLINAVKQASNALQKQEIDSRVNAIWQRQDKLRRALEEQEQQLAELFSLQIDCEADLREALSKAESLRDLFAQTKDYDDIQEAVLQLSRIVEDLATWEHGDISPERLEELLNQQIPAQAKQLTDELQDKEIDPVWDLHSIYQTLAQERVNAAYRRSYEWVNPRLDLIDSIEQRDYQACHSLEQELLAAPSYLAREDRTHVANLLVAVRKRRAELAEQQRAQHVAEWLSQLPQENEIKSFDLRQAEELLRQLESPPEQLNNQEYNQLKPLKEAATARYDELSIEDIIRRIMRLSEERRKELLARLSH</sequence>
<protein>
    <submittedName>
        <fullName evidence="3">Uncharacterized protein</fullName>
    </submittedName>
</protein>
<dbReference type="RefSeq" id="WP_096410362.1">
    <property type="nucleotide sequence ID" value="NZ_AP017372.2"/>
</dbReference>
<dbReference type="OrthoDB" id="856045at2"/>
<evidence type="ECO:0000313" key="4">
    <source>
        <dbReference type="Proteomes" id="UP000218890"/>
    </source>
</evidence>
<dbReference type="KEGG" id="hhk:HH1059_13340"/>
<keyword evidence="1" id="KW-0175">Coiled coil</keyword>